<evidence type="ECO:0000313" key="2">
    <source>
        <dbReference type="EMBL" id="KAK2192352.1"/>
    </source>
</evidence>
<feature type="region of interest" description="Disordered" evidence="1">
    <location>
        <begin position="88"/>
        <end position="126"/>
    </location>
</feature>
<keyword evidence="3" id="KW-1185">Reference proteome</keyword>
<protein>
    <submittedName>
        <fullName evidence="2">Uncharacterized protein</fullName>
    </submittedName>
</protein>
<feature type="compositionally biased region" description="Polar residues" evidence="1">
    <location>
        <begin position="45"/>
        <end position="54"/>
    </location>
</feature>
<feature type="compositionally biased region" description="Basic and acidic residues" evidence="1">
    <location>
        <begin position="55"/>
        <end position="71"/>
    </location>
</feature>
<feature type="region of interest" description="Disordered" evidence="1">
    <location>
        <begin position="35"/>
        <end position="71"/>
    </location>
</feature>
<reference evidence="2" key="1">
    <citation type="journal article" date="2023" name="Mol. Biol. Evol.">
        <title>Third-Generation Sequencing Reveals the Adaptive Role of the Epigenome in Three Deep-Sea Polychaetes.</title>
        <authorList>
            <person name="Perez M."/>
            <person name="Aroh O."/>
            <person name="Sun Y."/>
            <person name="Lan Y."/>
            <person name="Juniper S.K."/>
            <person name="Young C.R."/>
            <person name="Angers B."/>
            <person name="Qian P.Y."/>
        </authorList>
    </citation>
    <scope>NUCLEOTIDE SEQUENCE</scope>
    <source>
        <strain evidence="2">R07B-5</strain>
    </source>
</reference>
<name>A0AAD9PCR4_RIDPI</name>
<proteinExistence type="predicted"/>
<dbReference type="EMBL" id="JAODUO010000033">
    <property type="protein sequence ID" value="KAK2192352.1"/>
    <property type="molecule type" value="Genomic_DNA"/>
</dbReference>
<dbReference type="AlphaFoldDB" id="A0AAD9PCR4"/>
<dbReference type="Proteomes" id="UP001209878">
    <property type="component" value="Unassembled WGS sequence"/>
</dbReference>
<organism evidence="2 3">
    <name type="scientific">Ridgeia piscesae</name>
    <name type="common">Tubeworm</name>
    <dbReference type="NCBI Taxonomy" id="27915"/>
    <lineage>
        <taxon>Eukaryota</taxon>
        <taxon>Metazoa</taxon>
        <taxon>Spiralia</taxon>
        <taxon>Lophotrochozoa</taxon>
        <taxon>Annelida</taxon>
        <taxon>Polychaeta</taxon>
        <taxon>Sedentaria</taxon>
        <taxon>Canalipalpata</taxon>
        <taxon>Sabellida</taxon>
        <taxon>Siboglinidae</taxon>
        <taxon>Ridgeia</taxon>
    </lineage>
</organism>
<feature type="compositionally biased region" description="Basic residues" evidence="1">
    <location>
        <begin position="93"/>
        <end position="102"/>
    </location>
</feature>
<evidence type="ECO:0000256" key="1">
    <source>
        <dbReference type="SAM" id="MobiDB-lite"/>
    </source>
</evidence>
<evidence type="ECO:0000313" key="3">
    <source>
        <dbReference type="Proteomes" id="UP001209878"/>
    </source>
</evidence>
<feature type="compositionally biased region" description="Basic and acidic residues" evidence="1">
    <location>
        <begin position="103"/>
        <end position="120"/>
    </location>
</feature>
<comment type="caution">
    <text evidence="2">The sequence shown here is derived from an EMBL/GenBank/DDBJ whole genome shotgun (WGS) entry which is preliminary data.</text>
</comment>
<gene>
    <name evidence="2" type="ORF">NP493_33g07036</name>
</gene>
<sequence>MKKTTTNRRNGIQWTSWSQLENLDFADDLTQPSADAGKIRAAKHSVNTARTQHQQKQDKDYESQHKELQPHYIERRATGRDRLIHIPGQYNQHKWRHRRRRQSKDTESKSCIHHVEKNLESKTNQN</sequence>
<accession>A0AAD9PCR4</accession>